<keyword evidence="8" id="KW-1185">Reference proteome</keyword>
<evidence type="ECO:0000256" key="5">
    <source>
        <dbReference type="ARBA" id="ARBA00022807"/>
    </source>
</evidence>
<dbReference type="PANTHER" id="PTHR47360:SF1">
    <property type="entry name" value="ENDOPEPTIDASE NLPC-RELATED"/>
    <property type="match status" value="1"/>
</dbReference>
<dbReference type="AlphaFoldDB" id="A0AAD0WRM7"/>
<organism evidence="7 8">
    <name type="scientific">Arcobacter suis CECT 7833</name>
    <dbReference type="NCBI Taxonomy" id="663365"/>
    <lineage>
        <taxon>Bacteria</taxon>
        <taxon>Pseudomonadati</taxon>
        <taxon>Campylobacterota</taxon>
        <taxon>Epsilonproteobacteria</taxon>
        <taxon>Campylobacterales</taxon>
        <taxon>Arcobacteraceae</taxon>
        <taxon>Arcobacter</taxon>
    </lineage>
</organism>
<evidence type="ECO:0000313" key="8">
    <source>
        <dbReference type="Proteomes" id="UP000263040"/>
    </source>
</evidence>
<dbReference type="SUPFAM" id="SSF54001">
    <property type="entry name" value="Cysteine proteinases"/>
    <property type="match status" value="1"/>
</dbReference>
<dbReference type="KEGG" id="asui:ASUIS_2360"/>
<dbReference type="GO" id="GO:0006508">
    <property type="term" value="P:proteolysis"/>
    <property type="evidence" value="ECO:0007669"/>
    <property type="project" value="UniProtKB-KW"/>
</dbReference>
<reference evidence="7 8" key="1">
    <citation type="submission" date="2018-08" db="EMBL/GenBank/DDBJ databases">
        <title>Complete genome of the Arcobacter suis type strain LMG 26152.</title>
        <authorList>
            <person name="Miller W.G."/>
            <person name="Yee E."/>
            <person name="Bono J.L."/>
        </authorList>
    </citation>
    <scope>NUCLEOTIDE SEQUENCE [LARGE SCALE GENOMIC DNA]</scope>
    <source>
        <strain evidence="7 8">CECT 7833</strain>
    </source>
</reference>
<sequence length="202" mass="23029">MIMYIKNFLLFLILTLIMTGCSFKYSDDSSLSASQNGEYIFQSASLQNTIMQRDLKFKKYREITKSNKSLDSLSYQNERIDLNLDLFDFYSEWEGVGYKLGGDSKSGIDCSGFIQKAFKEKFDLSMPRTTVMQSQVGKEIDKSQLLSGDLVFFKTGDDINHVGIYLEDGLFVHASTKSGVTISELSNSYFSKSYWKAQRIID</sequence>
<keyword evidence="2" id="KW-0645">Protease</keyword>
<evidence type="ECO:0000256" key="2">
    <source>
        <dbReference type="ARBA" id="ARBA00022670"/>
    </source>
</evidence>
<dbReference type="InterPro" id="IPR000064">
    <property type="entry name" value="NLP_P60_dom"/>
</dbReference>
<evidence type="ECO:0000259" key="6">
    <source>
        <dbReference type="PROSITE" id="PS51935"/>
    </source>
</evidence>
<dbReference type="PROSITE" id="PS51257">
    <property type="entry name" value="PROKAR_LIPOPROTEIN"/>
    <property type="match status" value="1"/>
</dbReference>
<evidence type="ECO:0000313" key="7">
    <source>
        <dbReference type="EMBL" id="AXX90778.1"/>
    </source>
</evidence>
<evidence type="ECO:0000256" key="1">
    <source>
        <dbReference type="ARBA" id="ARBA00007074"/>
    </source>
</evidence>
<keyword evidence="4" id="KW-0378">Hydrolase</keyword>
<dbReference type="PROSITE" id="PS51935">
    <property type="entry name" value="NLPC_P60"/>
    <property type="match status" value="1"/>
</dbReference>
<proteinExistence type="inferred from homology"/>
<dbReference type="InterPro" id="IPR038765">
    <property type="entry name" value="Papain-like_cys_pep_sf"/>
</dbReference>
<keyword evidence="3" id="KW-0732">Signal</keyword>
<feature type="domain" description="NlpC/P60" evidence="6">
    <location>
        <begin position="80"/>
        <end position="201"/>
    </location>
</feature>
<evidence type="ECO:0000256" key="4">
    <source>
        <dbReference type="ARBA" id="ARBA00022801"/>
    </source>
</evidence>
<gene>
    <name evidence="7" type="ORF">ASUIS_2360</name>
</gene>
<comment type="similarity">
    <text evidence="1">Belongs to the peptidase C40 family.</text>
</comment>
<dbReference type="Pfam" id="PF00877">
    <property type="entry name" value="NLPC_P60"/>
    <property type="match status" value="1"/>
</dbReference>
<keyword evidence="5" id="KW-0788">Thiol protease</keyword>
<dbReference type="PANTHER" id="PTHR47360">
    <property type="entry name" value="MUREIN DD-ENDOPEPTIDASE MEPS/MUREIN LD-CARBOXYPEPTIDASE"/>
    <property type="match status" value="1"/>
</dbReference>
<accession>A0AAD0WRM7</accession>
<dbReference type="InterPro" id="IPR052062">
    <property type="entry name" value="Murein_DD/LD_carboxypeptidase"/>
</dbReference>
<dbReference type="Gene3D" id="3.90.1720.10">
    <property type="entry name" value="endopeptidase domain like (from Nostoc punctiforme)"/>
    <property type="match status" value="1"/>
</dbReference>
<protein>
    <submittedName>
        <fullName evidence="7">Outer membrane lipoprotein, NlpC/P60 family</fullName>
    </submittedName>
</protein>
<name>A0AAD0WRM7_9BACT</name>
<evidence type="ECO:0000256" key="3">
    <source>
        <dbReference type="ARBA" id="ARBA00022729"/>
    </source>
</evidence>
<dbReference type="GO" id="GO:0008234">
    <property type="term" value="F:cysteine-type peptidase activity"/>
    <property type="evidence" value="ECO:0007669"/>
    <property type="project" value="UniProtKB-KW"/>
</dbReference>
<dbReference type="EMBL" id="CP032100">
    <property type="protein sequence ID" value="AXX90778.1"/>
    <property type="molecule type" value="Genomic_DNA"/>
</dbReference>
<keyword evidence="7" id="KW-0449">Lipoprotein</keyword>
<dbReference type="Proteomes" id="UP000263040">
    <property type="component" value="Chromosome"/>
</dbReference>